<dbReference type="Gene3D" id="3.10.560.10">
    <property type="entry name" value="Outer membrane lipoprotein wza domain like"/>
    <property type="match status" value="1"/>
</dbReference>
<dbReference type="AlphaFoldDB" id="A0A3T0N0H6"/>
<organism evidence="4 5">
    <name type="scientific">Parasedimentitalea marina</name>
    <dbReference type="NCBI Taxonomy" id="2483033"/>
    <lineage>
        <taxon>Bacteria</taxon>
        <taxon>Pseudomonadati</taxon>
        <taxon>Pseudomonadota</taxon>
        <taxon>Alphaproteobacteria</taxon>
        <taxon>Rhodobacterales</taxon>
        <taxon>Paracoccaceae</taxon>
        <taxon>Parasedimentitalea</taxon>
    </lineage>
</organism>
<feature type="domain" description="Polysaccharide export protein N-terminal" evidence="3">
    <location>
        <begin position="83"/>
        <end position="154"/>
    </location>
</feature>
<dbReference type="Gene3D" id="3.30.1950.10">
    <property type="entry name" value="wza like domain"/>
    <property type="match status" value="1"/>
</dbReference>
<evidence type="ECO:0000256" key="2">
    <source>
        <dbReference type="SAM" id="SignalP"/>
    </source>
</evidence>
<dbReference type="Pfam" id="PF02563">
    <property type="entry name" value="Poly_export"/>
    <property type="match status" value="1"/>
</dbReference>
<feature type="signal peptide" evidence="2">
    <location>
        <begin position="1"/>
        <end position="19"/>
    </location>
</feature>
<dbReference type="GO" id="GO:0015159">
    <property type="term" value="F:polysaccharide transmembrane transporter activity"/>
    <property type="evidence" value="ECO:0007669"/>
    <property type="project" value="InterPro"/>
</dbReference>
<proteinExistence type="predicted"/>
<dbReference type="PROSITE" id="PS51257">
    <property type="entry name" value="PROKAR_LIPOPROTEIN"/>
    <property type="match status" value="1"/>
</dbReference>
<reference evidence="4 5" key="1">
    <citation type="submission" date="2018-10" db="EMBL/GenBank/DDBJ databases">
        <title>Parasedimentitalea marina sp. nov., a psychrophilic bacterium isolated from deep seawater of the New Britain Trench.</title>
        <authorList>
            <person name="Cao J."/>
        </authorList>
    </citation>
    <scope>NUCLEOTIDE SEQUENCE [LARGE SCALE GENOMIC DNA]</scope>
    <source>
        <strain evidence="4 5">W43</strain>
    </source>
</reference>
<dbReference type="KEGG" id="sedi:EBB79_05915"/>
<dbReference type="PANTHER" id="PTHR33619:SF3">
    <property type="entry name" value="POLYSACCHARIDE EXPORT PROTEIN GFCE-RELATED"/>
    <property type="match status" value="1"/>
</dbReference>
<sequence>MRRLSTLSFVLLASCAATGHPDNLETQPGEYGYQAQYRDIDVSRAEAGFLKSARLNSEICLPYRGGAYGTKISGVANTLLGERLSRNDLVEVRIGSDEDLGGNYVISRDGTLKMPFLPPIRAQGRSTSDVERDLKNTLIAEQLYDTAPSVSVRIMDVASALVGVSGAVFEPHQVELGGVSGDQLDTGRQEALGASTEARNLSAALRASGGVRPDADLSAVELRRNGRLYTLDLRGVFQGHNMVDVMLLTGDQVFVPSRQCFQDDLMRPSPISPPGVSVFMSNLTQPATGNAISAIGRNVREMPYGTRYLQAIVDLNCVGGSRATSAHRSGLLLSRNPISDVSIAIERDIEDMLRRADRDDYDPFILPGDSVACYDSTITNVAEVARVLGLIGVGLLLNE</sequence>
<dbReference type="EMBL" id="CP033219">
    <property type="protein sequence ID" value="AZV77472.1"/>
    <property type="molecule type" value="Genomic_DNA"/>
</dbReference>
<name>A0A3T0N0H6_9RHOB</name>
<keyword evidence="1 2" id="KW-0732">Signal</keyword>
<dbReference type="InterPro" id="IPR049712">
    <property type="entry name" value="Poly_export"/>
</dbReference>
<protein>
    <submittedName>
        <fullName evidence="4">Polysaccharide biosynthesis protein</fullName>
    </submittedName>
</protein>
<evidence type="ECO:0000313" key="5">
    <source>
        <dbReference type="Proteomes" id="UP000283063"/>
    </source>
</evidence>
<accession>A0A3T0N0H6</accession>
<dbReference type="RefSeq" id="WP_127748028.1">
    <property type="nucleotide sequence ID" value="NZ_CP033219.1"/>
</dbReference>
<dbReference type="OrthoDB" id="494751at2"/>
<evidence type="ECO:0000313" key="4">
    <source>
        <dbReference type="EMBL" id="AZV77472.1"/>
    </source>
</evidence>
<keyword evidence="5" id="KW-1185">Reference proteome</keyword>
<dbReference type="PANTHER" id="PTHR33619">
    <property type="entry name" value="POLYSACCHARIDE EXPORT PROTEIN GFCE-RELATED"/>
    <property type="match status" value="1"/>
</dbReference>
<feature type="chain" id="PRO_5019013399" evidence="2">
    <location>
        <begin position="20"/>
        <end position="399"/>
    </location>
</feature>
<evidence type="ECO:0000256" key="1">
    <source>
        <dbReference type="ARBA" id="ARBA00022729"/>
    </source>
</evidence>
<dbReference type="Proteomes" id="UP000283063">
    <property type="component" value="Chromosome"/>
</dbReference>
<dbReference type="InterPro" id="IPR003715">
    <property type="entry name" value="Poly_export_N"/>
</dbReference>
<evidence type="ECO:0000259" key="3">
    <source>
        <dbReference type="Pfam" id="PF02563"/>
    </source>
</evidence>
<gene>
    <name evidence="4" type="ORF">EBB79_05915</name>
</gene>